<protein>
    <submittedName>
        <fullName evidence="2">Uncharacterized protein</fullName>
    </submittedName>
</protein>
<dbReference type="EMBL" id="KQ108871">
    <property type="protein sequence ID" value="KMS65422.1"/>
    <property type="molecule type" value="Genomic_DNA"/>
</dbReference>
<organism evidence="2 3">
    <name type="scientific">Beta vulgaris subsp. vulgaris</name>
    <name type="common">Beet</name>
    <dbReference type="NCBI Taxonomy" id="3555"/>
    <lineage>
        <taxon>Eukaryota</taxon>
        <taxon>Viridiplantae</taxon>
        <taxon>Streptophyta</taxon>
        <taxon>Embryophyta</taxon>
        <taxon>Tracheophyta</taxon>
        <taxon>Spermatophyta</taxon>
        <taxon>Magnoliopsida</taxon>
        <taxon>eudicotyledons</taxon>
        <taxon>Gunneridae</taxon>
        <taxon>Pentapetalae</taxon>
        <taxon>Caryophyllales</taxon>
        <taxon>Chenopodiaceae</taxon>
        <taxon>Betoideae</taxon>
        <taxon>Beta</taxon>
    </lineage>
</organism>
<evidence type="ECO:0000313" key="2">
    <source>
        <dbReference type="EMBL" id="KMS65422.1"/>
    </source>
</evidence>
<proteinExistence type="predicted"/>
<keyword evidence="1" id="KW-0812">Transmembrane</keyword>
<dbReference type="AlphaFoldDB" id="A0A0J7YPF4"/>
<keyword evidence="1" id="KW-1133">Transmembrane helix</keyword>
<gene>
    <name evidence="2" type="ORF">BVRB_036150</name>
</gene>
<reference evidence="2 3" key="1">
    <citation type="journal article" date="2014" name="Nature">
        <title>The genome of the recently domesticated crop plant sugar beet (Beta vulgaris).</title>
        <authorList>
            <person name="Dohm J.C."/>
            <person name="Minoche A.E."/>
            <person name="Holtgrawe D."/>
            <person name="Capella-Gutierrez S."/>
            <person name="Zakrzewski F."/>
            <person name="Tafer H."/>
            <person name="Rupp O."/>
            <person name="Sorensen T.R."/>
            <person name="Stracke R."/>
            <person name="Reinhardt R."/>
            <person name="Goesmann A."/>
            <person name="Kraft T."/>
            <person name="Schulz B."/>
            <person name="Stadler P.F."/>
            <person name="Schmidt T."/>
            <person name="Gabaldon T."/>
            <person name="Lehrach H."/>
            <person name="Weisshaar B."/>
            <person name="Himmelbauer H."/>
        </authorList>
    </citation>
    <scope>NUCLEOTIDE SEQUENCE [LARGE SCALE GENOMIC DNA]</scope>
    <source>
        <tissue evidence="2">Taproot</tissue>
    </source>
</reference>
<dbReference type="Gramene" id="KMS65422">
    <property type="protein sequence ID" value="KMS65422"/>
    <property type="gene ID" value="BVRB_036150"/>
</dbReference>
<evidence type="ECO:0000313" key="3">
    <source>
        <dbReference type="Proteomes" id="UP000035740"/>
    </source>
</evidence>
<keyword evidence="1" id="KW-0472">Membrane</keyword>
<keyword evidence="3" id="KW-1185">Reference proteome</keyword>
<sequence length="57" mass="5916">MTVAGAGINAFAVYDIYWGCGELGRSSMNAGSGIAVGITMAIMGIMLWALALRVLIH</sequence>
<accession>A0A0J7YPF4</accession>
<name>A0A0J7YPF4_BETVV</name>
<evidence type="ECO:0000256" key="1">
    <source>
        <dbReference type="SAM" id="Phobius"/>
    </source>
</evidence>
<feature type="transmembrane region" description="Helical" evidence="1">
    <location>
        <begin position="34"/>
        <end position="56"/>
    </location>
</feature>
<dbReference type="Proteomes" id="UP000035740">
    <property type="component" value="Unassembled WGS sequence"/>
</dbReference>